<evidence type="ECO:0000256" key="1">
    <source>
        <dbReference type="SAM" id="MobiDB-lite"/>
    </source>
</evidence>
<dbReference type="AlphaFoldDB" id="A0A6A4Q4N4"/>
<sequence>MSIEGSINNASDISHAKSIGTDDAPEAGDEKDTEDIEEKQLRASFVQKLVLSTML</sequence>
<feature type="compositionally biased region" description="Polar residues" evidence="1">
    <location>
        <begin position="1"/>
        <end position="12"/>
    </location>
</feature>
<accession>A0A6A4Q4N4</accession>
<dbReference type="Proteomes" id="UP000447434">
    <property type="component" value="Chromosome 8"/>
</dbReference>
<evidence type="ECO:0000313" key="2">
    <source>
        <dbReference type="EMBL" id="KAE9608539.1"/>
    </source>
</evidence>
<name>A0A6A4Q4N4_LUPAL</name>
<dbReference type="EMBL" id="WOCE01000008">
    <property type="protein sequence ID" value="KAE9608539.1"/>
    <property type="molecule type" value="Genomic_DNA"/>
</dbReference>
<feature type="region of interest" description="Disordered" evidence="1">
    <location>
        <begin position="1"/>
        <end position="38"/>
    </location>
</feature>
<keyword evidence="3" id="KW-1185">Reference proteome</keyword>
<proteinExistence type="predicted"/>
<dbReference type="OrthoDB" id="1418243at2759"/>
<gene>
    <name evidence="2" type="ORF">Lalb_Chr08g0236791</name>
</gene>
<evidence type="ECO:0000313" key="3">
    <source>
        <dbReference type="Proteomes" id="UP000447434"/>
    </source>
</evidence>
<comment type="caution">
    <text evidence="2">The sequence shown here is derived from an EMBL/GenBank/DDBJ whole genome shotgun (WGS) entry which is preliminary data.</text>
</comment>
<organism evidence="2 3">
    <name type="scientific">Lupinus albus</name>
    <name type="common">White lupine</name>
    <name type="synonym">Lupinus termis</name>
    <dbReference type="NCBI Taxonomy" id="3870"/>
    <lineage>
        <taxon>Eukaryota</taxon>
        <taxon>Viridiplantae</taxon>
        <taxon>Streptophyta</taxon>
        <taxon>Embryophyta</taxon>
        <taxon>Tracheophyta</taxon>
        <taxon>Spermatophyta</taxon>
        <taxon>Magnoliopsida</taxon>
        <taxon>eudicotyledons</taxon>
        <taxon>Gunneridae</taxon>
        <taxon>Pentapetalae</taxon>
        <taxon>rosids</taxon>
        <taxon>fabids</taxon>
        <taxon>Fabales</taxon>
        <taxon>Fabaceae</taxon>
        <taxon>Papilionoideae</taxon>
        <taxon>50 kb inversion clade</taxon>
        <taxon>genistoids sensu lato</taxon>
        <taxon>core genistoids</taxon>
        <taxon>Genisteae</taxon>
        <taxon>Lupinus</taxon>
    </lineage>
</organism>
<feature type="compositionally biased region" description="Acidic residues" evidence="1">
    <location>
        <begin position="23"/>
        <end position="37"/>
    </location>
</feature>
<protein>
    <submittedName>
        <fullName evidence="2">Uncharacterized protein</fullName>
    </submittedName>
</protein>
<reference evidence="3" key="1">
    <citation type="journal article" date="2020" name="Nat. Commun.">
        <title>Genome sequence of the cluster root forming white lupin.</title>
        <authorList>
            <person name="Hufnagel B."/>
            <person name="Marques A."/>
            <person name="Soriano A."/>
            <person name="Marques L."/>
            <person name="Divol F."/>
            <person name="Doumas P."/>
            <person name="Sallet E."/>
            <person name="Mancinotti D."/>
            <person name="Carrere S."/>
            <person name="Marande W."/>
            <person name="Arribat S."/>
            <person name="Keller J."/>
            <person name="Huneau C."/>
            <person name="Blein T."/>
            <person name="Aime D."/>
            <person name="Laguerre M."/>
            <person name="Taylor J."/>
            <person name="Schubert V."/>
            <person name="Nelson M."/>
            <person name="Geu-Flores F."/>
            <person name="Crespi M."/>
            <person name="Gallardo-Guerrero K."/>
            <person name="Delaux P.-M."/>
            <person name="Salse J."/>
            <person name="Berges H."/>
            <person name="Guyot R."/>
            <person name="Gouzy J."/>
            <person name="Peret B."/>
        </authorList>
    </citation>
    <scope>NUCLEOTIDE SEQUENCE [LARGE SCALE GENOMIC DNA]</scope>
    <source>
        <strain evidence="3">cv. Amiga</strain>
    </source>
</reference>